<dbReference type="AlphaFoldDB" id="A0A7J9L4D6"/>
<reference evidence="2 3" key="1">
    <citation type="journal article" date="2019" name="Genome Biol. Evol.">
        <title>Insights into the evolution of the New World diploid cottons (Gossypium, subgenus Houzingenia) based on genome sequencing.</title>
        <authorList>
            <person name="Grover C.E."/>
            <person name="Arick M.A. 2nd"/>
            <person name="Thrash A."/>
            <person name="Conover J.L."/>
            <person name="Sanders W.S."/>
            <person name="Peterson D.G."/>
            <person name="Frelichowski J.E."/>
            <person name="Scheffler J.A."/>
            <person name="Scheffler B.E."/>
            <person name="Wendel J.F."/>
        </authorList>
    </citation>
    <scope>NUCLEOTIDE SEQUENCE [LARGE SCALE GENOMIC DNA]</scope>
    <source>
        <strain evidence="2">1</strain>
        <tissue evidence="2">Leaf</tissue>
    </source>
</reference>
<keyword evidence="3" id="KW-1185">Reference proteome</keyword>
<keyword evidence="1" id="KW-0732">Signal</keyword>
<evidence type="ECO:0000313" key="3">
    <source>
        <dbReference type="Proteomes" id="UP000593576"/>
    </source>
</evidence>
<dbReference type="EMBL" id="JABFAF010000004">
    <property type="protein sequence ID" value="MBA0853652.1"/>
    <property type="molecule type" value="Genomic_DNA"/>
</dbReference>
<evidence type="ECO:0000256" key="1">
    <source>
        <dbReference type="SAM" id="SignalP"/>
    </source>
</evidence>
<proteinExistence type="predicted"/>
<feature type="signal peptide" evidence="1">
    <location>
        <begin position="1"/>
        <end position="20"/>
    </location>
</feature>
<accession>A0A7J9L4D6</accession>
<evidence type="ECO:0000313" key="2">
    <source>
        <dbReference type="EMBL" id="MBA0853652.1"/>
    </source>
</evidence>
<feature type="chain" id="PRO_5029830384" evidence="1">
    <location>
        <begin position="21"/>
        <end position="47"/>
    </location>
</feature>
<dbReference type="Proteomes" id="UP000593576">
    <property type="component" value="Unassembled WGS sequence"/>
</dbReference>
<organism evidence="2 3">
    <name type="scientific">Gossypium schwendimanii</name>
    <name type="common">Cotton</name>
    <dbReference type="NCBI Taxonomy" id="34291"/>
    <lineage>
        <taxon>Eukaryota</taxon>
        <taxon>Viridiplantae</taxon>
        <taxon>Streptophyta</taxon>
        <taxon>Embryophyta</taxon>
        <taxon>Tracheophyta</taxon>
        <taxon>Spermatophyta</taxon>
        <taxon>Magnoliopsida</taxon>
        <taxon>eudicotyledons</taxon>
        <taxon>Gunneridae</taxon>
        <taxon>Pentapetalae</taxon>
        <taxon>rosids</taxon>
        <taxon>malvids</taxon>
        <taxon>Malvales</taxon>
        <taxon>Malvaceae</taxon>
        <taxon>Malvoideae</taxon>
        <taxon>Gossypium</taxon>
    </lineage>
</organism>
<sequence>MRQLPWMRSLMFLWMRWISATQIAIAKAKPRWFHIFKEEKKIFDGSE</sequence>
<gene>
    <name evidence="2" type="ORF">Goshw_020515</name>
</gene>
<comment type="caution">
    <text evidence="2">The sequence shown here is derived from an EMBL/GenBank/DDBJ whole genome shotgun (WGS) entry which is preliminary data.</text>
</comment>
<name>A0A7J9L4D6_GOSSC</name>
<protein>
    <submittedName>
        <fullName evidence="2">Uncharacterized protein</fullName>
    </submittedName>
</protein>